<dbReference type="EMBL" id="WOCE01000001">
    <property type="protein sequence ID" value="KAE9621363.1"/>
    <property type="molecule type" value="Genomic_DNA"/>
</dbReference>
<dbReference type="InterPro" id="IPR034161">
    <property type="entry name" value="Pepsin-like_plant"/>
</dbReference>
<evidence type="ECO:0000313" key="9">
    <source>
        <dbReference type="EMBL" id="KAE9621363.1"/>
    </source>
</evidence>
<keyword evidence="4" id="KW-0645">Protease</keyword>
<dbReference type="OrthoDB" id="2747330at2759"/>
<dbReference type="InterPro" id="IPR051708">
    <property type="entry name" value="Plant_Aspart_Prot_A1"/>
</dbReference>
<feature type="domain" description="Peptidase A1" evidence="8">
    <location>
        <begin position="1"/>
        <end position="227"/>
    </location>
</feature>
<dbReference type="InterPro" id="IPR021109">
    <property type="entry name" value="Peptidase_aspartic_dom_sf"/>
</dbReference>
<organism evidence="9 10">
    <name type="scientific">Lupinus albus</name>
    <name type="common">White lupine</name>
    <name type="synonym">Lupinus termis</name>
    <dbReference type="NCBI Taxonomy" id="3870"/>
    <lineage>
        <taxon>Eukaryota</taxon>
        <taxon>Viridiplantae</taxon>
        <taxon>Streptophyta</taxon>
        <taxon>Embryophyta</taxon>
        <taxon>Tracheophyta</taxon>
        <taxon>Spermatophyta</taxon>
        <taxon>Magnoliopsida</taxon>
        <taxon>eudicotyledons</taxon>
        <taxon>Gunneridae</taxon>
        <taxon>Pentapetalae</taxon>
        <taxon>rosids</taxon>
        <taxon>fabids</taxon>
        <taxon>Fabales</taxon>
        <taxon>Fabaceae</taxon>
        <taxon>Papilionoideae</taxon>
        <taxon>50 kb inversion clade</taxon>
        <taxon>genistoids sensu lato</taxon>
        <taxon>core genistoids</taxon>
        <taxon>Genisteae</taxon>
        <taxon>Lupinus</taxon>
    </lineage>
</organism>
<evidence type="ECO:0000256" key="7">
    <source>
        <dbReference type="ARBA" id="ARBA00023180"/>
    </source>
</evidence>
<keyword evidence="6" id="KW-0378">Hydrolase</keyword>
<dbReference type="InterPro" id="IPR032861">
    <property type="entry name" value="TAXi_N"/>
</dbReference>
<dbReference type="GO" id="GO:0006508">
    <property type="term" value="P:proteolysis"/>
    <property type="evidence" value="ECO:0007669"/>
    <property type="project" value="UniProtKB-KW"/>
</dbReference>
<evidence type="ECO:0000256" key="4">
    <source>
        <dbReference type="ARBA" id="ARBA00022670"/>
    </source>
</evidence>
<dbReference type="GO" id="GO:0005576">
    <property type="term" value="C:extracellular region"/>
    <property type="evidence" value="ECO:0007669"/>
    <property type="project" value="UniProtKB-SubCell"/>
</dbReference>
<comment type="similarity">
    <text evidence="2">Belongs to the peptidase A1 family.</text>
</comment>
<gene>
    <name evidence="9" type="ORF">Lalb_Chr01g0012891</name>
</gene>
<protein>
    <submittedName>
        <fullName evidence="9">Putative nepenthesin</fullName>
    </submittedName>
</protein>
<comment type="subcellular location">
    <subcellularLocation>
        <location evidence="1">Secreted</location>
    </subcellularLocation>
</comment>
<evidence type="ECO:0000256" key="2">
    <source>
        <dbReference type="ARBA" id="ARBA00007447"/>
    </source>
</evidence>
<comment type="caution">
    <text evidence="9">The sequence shown here is derived from an EMBL/GenBank/DDBJ whole genome shotgun (WGS) entry which is preliminary data.</text>
</comment>
<reference evidence="10" key="1">
    <citation type="journal article" date="2020" name="Nat. Commun.">
        <title>Genome sequence of the cluster root forming white lupin.</title>
        <authorList>
            <person name="Hufnagel B."/>
            <person name="Marques A."/>
            <person name="Soriano A."/>
            <person name="Marques L."/>
            <person name="Divol F."/>
            <person name="Doumas P."/>
            <person name="Sallet E."/>
            <person name="Mancinotti D."/>
            <person name="Carrere S."/>
            <person name="Marande W."/>
            <person name="Arribat S."/>
            <person name="Keller J."/>
            <person name="Huneau C."/>
            <person name="Blein T."/>
            <person name="Aime D."/>
            <person name="Laguerre M."/>
            <person name="Taylor J."/>
            <person name="Schubert V."/>
            <person name="Nelson M."/>
            <person name="Geu-Flores F."/>
            <person name="Crespi M."/>
            <person name="Gallardo-Guerrero K."/>
            <person name="Delaux P.-M."/>
            <person name="Salse J."/>
            <person name="Berges H."/>
            <person name="Guyot R."/>
            <person name="Gouzy J."/>
            <person name="Peret B."/>
        </authorList>
    </citation>
    <scope>NUCLEOTIDE SEQUENCE [LARGE SCALE GENOMIC DNA]</scope>
    <source>
        <strain evidence="10">cv. Amiga</strain>
    </source>
</reference>
<dbReference type="Gene3D" id="2.40.70.10">
    <property type="entry name" value="Acid Proteases"/>
    <property type="match status" value="2"/>
</dbReference>
<evidence type="ECO:0000256" key="1">
    <source>
        <dbReference type="ARBA" id="ARBA00004613"/>
    </source>
</evidence>
<evidence type="ECO:0000256" key="6">
    <source>
        <dbReference type="ARBA" id="ARBA00022801"/>
    </source>
</evidence>
<evidence type="ECO:0000259" key="8">
    <source>
        <dbReference type="PROSITE" id="PS51767"/>
    </source>
</evidence>
<dbReference type="PANTHER" id="PTHR47967:SF39">
    <property type="entry name" value="ASPARTYL PROTEASE FAMILY PROTEIN, PUTATIVE-RELATED"/>
    <property type="match status" value="1"/>
</dbReference>
<dbReference type="SUPFAM" id="SSF50630">
    <property type="entry name" value="Acid proteases"/>
    <property type="match status" value="1"/>
</dbReference>
<dbReference type="GO" id="GO:0004190">
    <property type="term" value="F:aspartic-type endopeptidase activity"/>
    <property type="evidence" value="ECO:0007669"/>
    <property type="project" value="UniProtKB-KW"/>
</dbReference>
<dbReference type="Pfam" id="PF14543">
    <property type="entry name" value="TAXi_N"/>
    <property type="match status" value="1"/>
</dbReference>
<evidence type="ECO:0000256" key="5">
    <source>
        <dbReference type="ARBA" id="ARBA00022750"/>
    </source>
</evidence>
<keyword evidence="7" id="KW-0325">Glycoprotein</keyword>
<sequence>MILGCGHHNEGIFNDKTMGIVGLGRGPLSFISQIGSSFGGRKFSHCLVPYDTDFLIPSIMSFGSGSEVVGDGVVSTPLITKEFKSFYYVTLQGISVGDTYLSFESSSKGNIIIDAGTTLTLLPQKFHNQLVDEVKKQVPMEPIMDDPEIGNRLCYKRQTNFQEPIITTHFEGADIQLTPIQTFYQGKDGVFCLGFKSIDSDVGFYGDQAQIDYLIGFDLEREVVSFKATDCTKYLS</sequence>
<proteinExistence type="inferred from homology"/>
<evidence type="ECO:0000313" key="10">
    <source>
        <dbReference type="Proteomes" id="UP000447434"/>
    </source>
</evidence>
<dbReference type="AlphaFoldDB" id="A0A6A4R6P7"/>
<dbReference type="Proteomes" id="UP000447434">
    <property type="component" value="Chromosome 1"/>
</dbReference>
<keyword evidence="10" id="KW-1185">Reference proteome</keyword>
<keyword evidence="3" id="KW-0964">Secreted</keyword>
<keyword evidence="5" id="KW-0064">Aspartyl protease</keyword>
<dbReference type="FunFam" id="2.40.70.10:FF:000050">
    <property type="entry name" value="Aspartic proteinase CDR1"/>
    <property type="match status" value="1"/>
</dbReference>
<dbReference type="InterPro" id="IPR033121">
    <property type="entry name" value="PEPTIDASE_A1"/>
</dbReference>
<dbReference type="PROSITE" id="PS51767">
    <property type="entry name" value="PEPTIDASE_A1"/>
    <property type="match status" value="1"/>
</dbReference>
<accession>A0A6A4R6P7</accession>
<dbReference type="Pfam" id="PF14541">
    <property type="entry name" value="TAXi_C"/>
    <property type="match status" value="1"/>
</dbReference>
<evidence type="ECO:0000256" key="3">
    <source>
        <dbReference type="ARBA" id="ARBA00022525"/>
    </source>
</evidence>
<dbReference type="CDD" id="cd05476">
    <property type="entry name" value="pepsin_A_like_plant"/>
    <property type="match status" value="1"/>
</dbReference>
<name>A0A6A4R6P7_LUPAL</name>
<dbReference type="PANTHER" id="PTHR47967">
    <property type="entry name" value="OS07G0603500 PROTEIN-RELATED"/>
    <property type="match status" value="1"/>
</dbReference>
<dbReference type="InterPro" id="IPR032799">
    <property type="entry name" value="TAXi_C"/>
</dbReference>